<dbReference type="InterPro" id="IPR016053">
    <property type="entry name" value="Haem_Oase-like"/>
</dbReference>
<organism evidence="1 2">
    <name type="scientific">Rhodospirillum rubrum (strain ATCC 11170 / ATH 1.1.1 / DSM 467 / LMG 4362 / NCIMB 8255 / S1)</name>
    <dbReference type="NCBI Taxonomy" id="269796"/>
    <lineage>
        <taxon>Bacteria</taxon>
        <taxon>Pseudomonadati</taxon>
        <taxon>Pseudomonadota</taxon>
        <taxon>Alphaproteobacteria</taxon>
        <taxon>Rhodospirillales</taxon>
        <taxon>Rhodospirillaceae</taxon>
        <taxon>Rhodospirillum</taxon>
    </lineage>
</organism>
<sequence>MSPSVETAPPRFPTGSAVAVLREETRDRHEGLHRHPLLAPLVDGDVEAEAYGRLLGCFLAFHRAAERLVLAPADAAFQTFGLERAPRLALIEADLASLAAAGVRVSPEPDGAEAWLPDAPGLAEAVGVLYVLEGSRLGGQGLANTLSRSDDPRIAAATAFLGSRDRAVGPLWRAITAMIETIGADPADRQRVTAAAKATFDALRRWLDTALVAKRSSQG</sequence>
<dbReference type="InterPro" id="IPR016084">
    <property type="entry name" value="Haem_Oase-like_multi-hlx"/>
</dbReference>
<dbReference type="GO" id="GO:0006788">
    <property type="term" value="P:heme oxidation"/>
    <property type="evidence" value="ECO:0007669"/>
    <property type="project" value="InterPro"/>
</dbReference>
<dbReference type="eggNOG" id="COG3230">
    <property type="taxonomic scope" value="Bacteria"/>
</dbReference>
<dbReference type="GO" id="GO:0004392">
    <property type="term" value="F:heme oxygenase (decyclizing) activity"/>
    <property type="evidence" value="ECO:0007669"/>
    <property type="project" value="InterPro"/>
</dbReference>
<dbReference type="KEGG" id="rru:Rru_A0358"/>
<reference evidence="1 2" key="1">
    <citation type="journal article" date="2011" name="Stand. Genomic Sci.">
        <title>Complete genome sequence of Rhodospirillum rubrum type strain (S1).</title>
        <authorList>
            <person name="Munk A.C."/>
            <person name="Copeland A."/>
            <person name="Lucas S."/>
            <person name="Lapidus A."/>
            <person name="Del Rio T.G."/>
            <person name="Barry K."/>
            <person name="Detter J.C."/>
            <person name="Hammon N."/>
            <person name="Israni S."/>
            <person name="Pitluck S."/>
            <person name="Brettin T."/>
            <person name="Bruce D."/>
            <person name="Han C."/>
            <person name="Tapia R."/>
            <person name="Gilna P."/>
            <person name="Schmutz J."/>
            <person name="Larimer F."/>
            <person name="Land M."/>
            <person name="Kyrpides N.C."/>
            <person name="Mavromatis K."/>
            <person name="Richardson P."/>
            <person name="Rohde M."/>
            <person name="Goker M."/>
            <person name="Klenk H.P."/>
            <person name="Zhang Y."/>
            <person name="Roberts G.P."/>
            <person name="Reslewic S."/>
            <person name="Schwartz D.C."/>
        </authorList>
    </citation>
    <scope>NUCLEOTIDE SEQUENCE [LARGE SCALE GENOMIC DNA]</scope>
    <source>
        <strain evidence="2">ATCC 11170 / ATH 1.1.1 / DSM 467 / LMG 4362 / NCIMB 8255 / S1</strain>
    </source>
</reference>
<dbReference type="Proteomes" id="UP000001929">
    <property type="component" value="Chromosome"/>
</dbReference>
<name>Q2RXI2_RHORT</name>
<dbReference type="HOGENOM" id="CLU_085041_3_0_5"/>
<dbReference type="RefSeq" id="WP_011388111.1">
    <property type="nucleotide sequence ID" value="NC_007643.1"/>
</dbReference>
<keyword evidence="2" id="KW-1185">Reference proteome</keyword>
<dbReference type="Gene3D" id="1.20.910.10">
    <property type="entry name" value="Heme oxygenase-like"/>
    <property type="match status" value="1"/>
</dbReference>
<dbReference type="AlphaFoldDB" id="Q2RXI2"/>
<dbReference type="EnsemblBacteria" id="ABC21163">
    <property type="protein sequence ID" value="ABC21163"/>
    <property type="gene ID" value="Rru_A0358"/>
</dbReference>
<proteinExistence type="predicted"/>
<gene>
    <name evidence="1" type="ordered locus">Rru_A0358</name>
</gene>
<evidence type="ECO:0000313" key="2">
    <source>
        <dbReference type="Proteomes" id="UP000001929"/>
    </source>
</evidence>
<dbReference type="CDD" id="cd19166">
    <property type="entry name" value="HemeO-bac"/>
    <property type="match status" value="1"/>
</dbReference>
<evidence type="ECO:0000313" key="1">
    <source>
        <dbReference type="EMBL" id="ABC21163.1"/>
    </source>
</evidence>
<accession>Q2RXI2</accession>
<dbReference type="STRING" id="269796.Rru_A0358"/>
<dbReference type="Pfam" id="PF01126">
    <property type="entry name" value="Heme_oxygenase"/>
    <property type="match status" value="1"/>
</dbReference>
<dbReference type="EMBL" id="CP000230">
    <property type="protein sequence ID" value="ABC21163.1"/>
    <property type="molecule type" value="Genomic_DNA"/>
</dbReference>
<protein>
    <submittedName>
        <fullName evidence="1">Heme oxygenase</fullName>
    </submittedName>
</protein>
<dbReference type="SUPFAM" id="SSF48613">
    <property type="entry name" value="Heme oxygenase-like"/>
    <property type="match status" value="1"/>
</dbReference>
<dbReference type="PhylomeDB" id="Q2RXI2"/>
<dbReference type="PATRIC" id="fig|269796.9.peg.414"/>